<dbReference type="Pfam" id="PF00300">
    <property type="entry name" value="His_Phos_1"/>
    <property type="match status" value="1"/>
</dbReference>
<gene>
    <name evidence="2" type="ORF">BGO89_02795</name>
</gene>
<dbReference type="InterPro" id="IPR051021">
    <property type="entry name" value="Mito_Ser/Thr_phosphatase"/>
</dbReference>
<keyword evidence="1" id="KW-0378">Hydrolase</keyword>
<evidence type="ECO:0000313" key="2">
    <source>
        <dbReference type="EMBL" id="OJX59362.1"/>
    </source>
</evidence>
<name>A0A1M3L2A9_9BACT</name>
<dbReference type="InterPro" id="IPR029033">
    <property type="entry name" value="His_PPase_superfam"/>
</dbReference>
<dbReference type="NCBIfam" id="TIGR00249">
    <property type="entry name" value="sixA"/>
    <property type="match status" value="1"/>
</dbReference>
<dbReference type="SUPFAM" id="SSF53254">
    <property type="entry name" value="Phosphoglycerate mutase-like"/>
    <property type="match status" value="1"/>
</dbReference>
<accession>A0A1M3L2A9</accession>
<dbReference type="InterPro" id="IPR013078">
    <property type="entry name" value="His_Pase_superF_clade-1"/>
</dbReference>
<dbReference type="PANTHER" id="PTHR20935:SF1">
    <property type="entry name" value="SLL1549 PROTEIN"/>
    <property type="match status" value="1"/>
</dbReference>
<dbReference type="PANTHER" id="PTHR20935">
    <property type="entry name" value="PHOSPHOGLYCERATE MUTASE-RELATED"/>
    <property type="match status" value="1"/>
</dbReference>
<sequence length="162" mass="17579">MMQQLIVMRHATAEAKAANGRDRDRDLTADGIEEADLMGIVLHRMLNDIPVIVSSEYVRAQRTAAAVSSAFAAVNVSVDNRLNADRTVADMMEVIDEADASSLILVAHMPVVAELVERYTGSPASSLMMAPATCIVLALESKRRRFGILQGMLSANLARRII</sequence>
<dbReference type="Gene3D" id="3.40.50.1240">
    <property type="entry name" value="Phosphoglycerate mutase-like"/>
    <property type="match status" value="1"/>
</dbReference>
<dbReference type="InterPro" id="IPR004449">
    <property type="entry name" value="SixA"/>
</dbReference>
<dbReference type="Proteomes" id="UP000184233">
    <property type="component" value="Unassembled WGS sequence"/>
</dbReference>
<dbReference type="GO" id="GO:0005737">
    <property type="term" value="C:cytoplasm"/>
    <property type="evidence" value="ECO:0007669"/>
    <property type="project" value="InterPro"/>
</dbReference>
<dbReference type="EMBL" id="MKVH01000013">
    <property type="protein sequence ID" value="OJX59362.1"/>
    <property type="molecule type" value="Genomic_DNA"/>
</dbReference>
<evidence type="ECO:0000313" key="3">
    <source>
        <dbReference type="Proteomes" id="UP000184233"/>
    </source>
</evidence>
<proteinExistence type="predicted"/>
<comment type="caution">
    <text evidence="2">The sequence shown here is derived from an EMBL/GenBank/DDBJ whole genome shotgun (WGS) entry which is preliminary data.</text>
</comment>
<dbReference type="CDD" id="cd07067">
    <property type="entry name" value="HP_PGM_like"/>
    <property type="match status" value="1"/>
</dbReference>
<dbReference type="STRING" id="1895771.BGO89_02795"/>
<dbReference type="AlphaFoldDB" id="A0A1M3L2A9"/>
<dbReference type="GO" id="GO:0101006">
    <property type="term" value="F:protein histidine phosphatase activity"/>
    <property type="evidence" value="ECO:0007669"/>
    <property type="project" value="InterPro"/>
</dbReference>
<dbReference type="SMART" id="SM00855">
    <property type="entry name" value="PGAM"/>
    <property type="match status" value="1"/>
</dbReference>
<organism evidence="2 3">
    <name type="scientific">Candidatus Kapaibacterium thiocyanatum</name>
    <dbReference type="NCBI Taxonomy" id="1895771"/>
    <lineage>
        <taxon>Bacteria</taxon>
        <taxon>Pseudomonadati</taxon>
        <taxon>Candidatus Kapaibacteriota</taxon>
        <taxon>Candidatus Kapaibacteriia</taxon>
        <taxon>Candidatus Kapaibacteriales</taxon>
        <taxon>Candidatus Kapaibacteriaceae</taxon>
        <taxon>Candidatus Kapaibacterium</taxon>
    </lineage>
</organism>
<evidence type="ECO:0000256" key="1">
    <source>
        <dbReference type="ARBA" id="ARBA00022801"/>
    </source>
</evidence>
<reference evidence="2 3" key="1">
    <citation type="submission" date="2016-09" db="EMBL/GenBank/DDBJ databases">
        <title>Genome-resolved meta-omics ties microbial dynamics to process performance in biotechnology for thiocyanate degradation.</title>
        <authorList>
            <person name="Kantor R.S."/>
            <person name="Huddy R.J."/>
            <person name="Iyer R."/>
            <person name="Thomas B.C."/>
            <person name="Brown C.T."/>
            <person name="Anantharaman K."/>
            <person name="Tringe S."/>
            <person name="Hettich R.L."/>
            <person name="Harrison S.T."/>
            <person name="Banfield J.F."/>
        </authorList>
    </citation>
    <scope>NUCLEOTIDE SEQUENCE [LARGE SCALE GENOMIC DNA]</scope>
    <source>
        <strain evidence="2">59-99</strain>
    </source>
</reference>
<protein>
    <submittedName>
        <fullName evidence="2">Phosphohistidine phosphatase SixA</fullName>
    </submittedName>
</protein>